<feature type="domain" description="HTH tetR-type" evidence="5">
    <location>
        <begin position="3"/>
        <end position="63"/>
    </location>
</feature>
<organism evidence="6 7">
    <name type="scientific">Microbacterium wangchenii</name>
    <dbReference type="NCBI Taxonomy" id="2541726"/>
    <lineage>
        <taxon>Bacteria</taxon>
        <taxon>Bacillati</taxon>
        <taxon>Actinomycetota</taxon>
        <taxon>Actinomycetes</taxon>
        <taxon>Micrococcales</taxon>
        <taxon>Microbacteriaceae</taxon>
        <taxon>Microbacterium</taxon>
    </lineage>
</organism>
<reference evidence="6 7" key="1">
    <citation type="submission" date="2019-03" db="EMBL/GenBank/DDBJ databases">
        <authorList>
            <person name="Dong K."/>
        </authorList>
    </citation>
    <scope>NUCLEOTIDE SEQUENCE [LARGE SCALE GENOMIC DNA]</scope>
    <source>
        <strain evidence="7">dk512</strain>
    </source>
</reference>
<proteinExistence type="predicted"/>
<name>A0ABX5SY04_9MICO</name>
<keyword evidence="7" id="KW-1185">Reference proteome</keyword>
<dbReference type="EMBL" id="CP038266">
    <property type="protein sequence ID" value="QBR90022.1"/>
    <property type="molecule type" value="Genomic_DNA"/>
</dbReference>
<evidence type="ECO:0000256" key="3">
    <source>
        <dbReference type="ARBA" id="ARBA00023163"/>
    </source>
</evidence>
<dbReference type="InterPro" id="IPR050109">
    <property type="entry name" value="HTH-type_TetR-like_transc_reg"/>
</dbReference>
<evidence type="ECO:0000313" key="7">
    <source>
        <dbReference type="Proteomes" id="UP000295748"/>
    </source>
</evidence>
<dbReference type="PRINTS" id="PR00400">
    <property type="entry name" value="TETREPRESSOR"/>
</dbReference>
<evidence type="ECO:0000256" key="1">
    <source>
        <dbReference type="ARBA" id="ARBA00023015"/>
    </source>
</evidence>
<dbReference type="PANTHER" id="PTHR30055:SF151">
    <property type="entry name" value="TRANSCRIPTIONAL REGULATORY PROTEIN"/>
    <property type="match status" value="1"/>
</dbReference>
<dbReference type="Gene3D" id="1.10.357.10">
    <property type="entry name" value="Tetracycline Repressor, domain 2"/>
    <property type="match status" value="1"/>
</dbReference>
<sequence>MAALTRRRILECAVAIADRDGLDAVTLRRIAGELGVHVTSLYNHVETRDAITDGIVELLLDQAHLPVTPVDWEEWVRTFFAAMSALAIQHPGAFAALSRRPVQGARAAASFEIAMAAFARAGLSAGEAYSAVKAAVFPALVVGAERSMSARGELPETVMEDLPPESFPQFHALEDYDPTLAWAFSLETLVAGLRAQISDRASTAR</sequence>
<accession>A0ABX5SY04</accession>
<dbReference type="InterPro" id="IPR001647">
    <property type="entry name" value="HTH_TetR"/>
</dbReference>
<feature type="DNA-binding region" description="H-T-H motif" evidence="4">
    <location>
        <begin position="26"/>
        <end position="45"/>
    </location>
</feature>
<dbReference type="Proteomes" id="UP000295748">
    <property type="component" value="Chromosome"/>
</dbReference>
<keyword evidence="1" id="KW-0805">Transcription regulation</keyword>
<gene>
    <name evidence="6" type="ORF">E4K62_15795</name>
</gene>
<protein>
    <submittedName>
        <fullName evidence="6">TetR family transcriptional regulator</fullName>
    </submittedName>
</protein>
<dbReference type="PROSITE" id="PS50977">
    <property type="entry name" value="HTH_TETR_2"/>
    <property type="match status" value="1"/>
</dbReference>
<dbReference type="SUPFAM" id="SSF48498">
    <property type="entry name" value="Tetracyclin repressor-like, C-terminal domain"/>
    <property type="match status" value="1"/>
</dbReference>
<evidence type="ECO:0000313" key="6">
    <source>
        <dbReference type="EMBL" id="QBR90022.1"/>
    </source>
</evidence>
<dbReference type="InterPro" id="IPR036271">
    <property type="entry name" value="Tet_transcr_reg_TetR-rel_C_sf"/>
</dbReference>
<keyword evidence="3" id="KW-0804">Transcription</keyword>
<evidence type="ECO:0000256" key="4">
    <source>
        <dbReference type="PROSITE-ProRule" id="PRU00335"/>
    </source>
</evidence>
<evidence type="ECO:0000256" key="2">
    <source>
        <dbReference type="ARBA" id="ARBA00023125"/>
    </source>
</evidence>
<dbReference type="PANTHER" id="PTHR30055">
    <property type="entry name" value="HTH-TYPE TRANSCRIPTIONAL REGULATOR RUTR"/>
    <property type="match status" value="1"/>
</dbReference>
<dbReference type="InterPro" id="IPR003012">
    <property type="entry name" value="Tet_transcr_reg_TetR"/>
</dbReference>
<dbReference type="SUPFAM" id="SSF46689">
    <property type="entry name" value="Homeodomain-like"/>
    <property type="match status" value="1"/>
</dbReference>
<keyword evidence="2 4" id="KW-0238">DNA-binding</keyword>
<dbReference type="InterPro" id="IPR009057">
    <property type="entry name" value="Homeodomain-like_sf"/>
</dbReference>
<dbReference type="RefSeq" id="WP_135069169.1">
    <property type="nucleotide sequence ID" value="NZ_CP038266.1"/>
</dbReference>
<evidence type="ECO:0000259" key="5">
    <source>
        <dbReference type="PROSITE" id="PS50977"/>
    </source>
</evidence>